<dbReference type="AlphaFoldDB" id="A0A8H6KXZ4"/>
<gene>
    <name evidence="2" type="ORF">CPLU01_01626</name>
</gene>
<keyword evidence="3" id="KW-1185">Reference proteome</keyword>
<proteinExistence type="predicted"/>
<protein>
    <submittedName>
        <fullName evidence="2">Uncharacterized protein</fullName>
    </submittedName>
</protein>
<dbReference type="Proteomes" id="UP000654918">
    <property type="component" value="Unassembled WGS sequence"/>
</dbReference>
<dbReference type="EMBL" id="WIGO01000011">
    <property type="protein sequence ID" value="KAF6839754.1"/>
    <property type="molecule type" value="Genomic_DNA"/>
</dbReference>
<feature type="region of interest" description="Disordered" evidence="1">
    <location>
        <begin position="82"/>
        <end position="120"/>
    </location>
</feature>
<comment type="caution">
    <text evidence="2">The sequence shown here is derived from an EMBL/GenBank/DDBJ whole genome shotgun (WGS) entry which is preliminary data.</text>
</comment>
<evidence type="ECO:0000313" key="3">
    <source>
        <dbReference type="Proteomes" id="UP000654918"/>
    </source>
</evidence>
<organism evidence="2 3">
    <name type="scientific">Colletotrichum plurivorum</name>
    <dbReference type="NCBI Taxonomy" id="2175906"/>
    <lineage>
        <taxon>Eukaryota</taxon>
        <taxon>Fungi</taxon>
        <taxon>Dikarya</taxon>
        <taxon>Ascomycota</taxon>
        <taxon>Pezizomycotina</taxon>
        <taxon>Sordariomycetes</taxon>
        <taxon>Hypocreomycetidae</taxon>
        <taxon>Glomerellales</taxon>
        <taxon>Glomerellaceae</taxon>
        <taxon>Colletotrichum</taxon>
        <taxon>Colletotrichum orchidearum species complex</taxon>
    </lineage>
</organism>
<evidence type="ECO:0000313" key="2">
    <source>
        <dbReference type="EMBL" id="KAF6839754.1"/>
    </source>
</evidence>
<sequence>MEGSNVKPRGGVTVADVNFQALRSDVGSDERAPTSSFLTVNRTVEGVEQPRAASHGAYMGGMDMDMGMGGMARRTIRVLWYKQPVDDDDEQQEEDCPSRPGSQDHAGRYPHPVPTPPVAGQGLVLGCSVASLPSGGQRSDMLGSW</sequence>
<reference evidence="2" key="1">
    <citation type="journal article" date="2020" name="Phytopathology">
        <title>Genome Sequence Resources of Colletotrichum truncatum, C. plurivorum, C. musicola, and C. sojae: Four Species Pathogenic to Soybean (Glycine max).</title>
        <authorList>
            <person name="Rogerio F."/>
            <person name="Boufleur T.R."/>
            <person name="Ciampi-Guillardi M."/>
            <person name="Sukno S.A."/>
            <person name="Thon M.R."/>
            <person name="Massola Junior N.S."/>
            <person name="Baroncelli R."/>
        </authorList>
    </citation>
    <scope>NUCLEOTIDE SEQUENCE</scope>
    <source>
        <strain evidence="2">LFN00145</strain>
    </source>
</reference>
<feature type="compositionally biased region" description="Acidic residues" evidence="1">
    <location>
        <begin position="86"/>
        <end position="95"/>
    </location>
</feature>
<name>A0A8H6KXZ4_9PEZI</name>
<evidence type="ECO:0000256" key="1">
    <source>
        <dbReference type="SAM" id="MobiDB-lite"/>
    </source>
</evidence>
<accession>A0A8H6KXZ4</accession>